<proteinExistence type="predicted"/>
<protein>
    <submittedName>
        <fullName evidence="3">Uncharacterized protein</fullName>
    </submittedName>
</protein>
<gene>
    <name evidence="3" type="ORF">APICC_10054</name>
</gene>
<dbReference type="AlphaFoldDB" id="A0A2A3ENG7"/>
<reference evidence="3 4" key="1">
    <citation type="submission" date="2014-07" db="EMBL/GenBank/DDBJ databases">
        <title>Genomic and transcriptomic analysis on Apis cerana provide comprehensive insights into honey bee biology.</title>
        <authorList>
            <person name="Diao Q."/>
            <person name="Sun L."/>
            <person name="Zheng H."/>
            <person name="Zheng H."/>
            <person name="Xu S."/>
            <person name="Wang S."/>
            <person name="Zeng Z."/>
            <person name="Hu F."/>
            <person name="Su S."/>
            <person name="Wu J."/>
        </authorList>
    </citation>
    <scope>NUCLEOTIDE SEQUENCE [LARGE SCALE GENOMIC DNA]</scope>
    <source>
        <tissue evidence="3">Pupae without intestine</tissue>
    </source>
</reference>
<accession>A0A2A3ENG7</accession>
<organism evidence="3 4">
    <name type="scientific">Apis cerana cerana</name>
    <name type="common">Oriental honeybee</name>
    <dbReference type="NCBI Taxonomy" id="94128"/>
    <lineage>
        <taxon>Eukaryota</taxon>
        <taxon>Metazoa</taxon>
        <taxon>Ecdysozoa</taxon>
        <taxon>Arthropoda</taxon>
        <taxon>Hexapoda</taxon>
        <taxon>Insecta</taxon>
        <taxon>Pterygota</taxon>
        <taxon>Neoptera</taxon>
        <taxon>Endopterygota</taxon>
        <taxon>Hymenoptera</taxon>
        <taxon>Apocrita</taxon>
        <taxon>Aculeata</taxon>
        <taxon>Apoidea</taxon>
        <taxon>Anthophila</taxon>
        <taxon>Apidae</taxon>
        <taxon>Apis</taxon>
    </lineage>
</organism>
<feature type="compositionally biased region" description="Polar residues" evidence="1">
    <location>
        <begin position="239"/>
        <end position="248"/>
    </location>
</feature>
<keyword evidence="2" id="KW-0732">Signal</keyword>
<evidence type="ECO:0000256" key="2">
    <source>
        <dbReference type="SAM" id="SignalP"/>
    </source>
</evidence>
<feature type="region of interest" description="Disordered" evidence="1">
    <location>
        <begin position="217"/>
        <end position="254"/>
    </location>
</feature>
<sequence>MNLHYFISVVIWISTVTATLESDSHENWSNEKEFLKYAYEHKPFDIQKKKEIKYLEDQSQNQNERTFDFSQAVNKEETSLVTKFINKNEKNHKMNESQQQFSMQVVQPYILPLKIKSMLENTSNESLDNISKLERISQNITNEAVTVQYIPSQEIIVQNLTATKYSLQNIGSNDFRQMNSEENIDDESIKEFGQRVRSLRSKNNENHDRFRLKQFFNTSSPSEDHRKHYRKSSRSYKKLNNSDNNHNAFSKDQHSFTLTKTTKLQRTLKQKETEEDYIDNDSTMIKNTFTTTTAPIVSVSLGKFSGPIVVPDFPQQKKYSYANTDNYTETNEVSKSTITIKPLKSKVSENGYLAASTIILNPLQVGVALMNAGQDLNSVNDQDTLTKLYLQNETNIVKATEIDSESLIQSDVSDFKNSSFQNDQISQQNSEVMVTNSPSQLVEIQKSVEIFHTAPIQEIHYPVEFVPNIQQPLIKQYLQEDYKKPVKNQLKDQKLSQINVYKNNDILDENISPNNQERNRYEYTSNENDVIYSANSDQINQTLANTHPVETKSTIGVKEQINTAQYDQIIIKQSRFQEYPETNVKQNNYEIPKKSISIIPQPRGIDNLSSLTNQENLQGIQELSQVLLTKVTSELPTEQKFLMSVPQSYSVEKNIHHPVEIIEKKVPFSMEKVIEKQITIPQPFPIHIPIDRVIEKQIRIPYPVHVEKVVEKKVPIAIQKFVIPLPIHFRVPQPIPISVEKVIEKSIPIPVPEKILSRPYSTEIEKNRPFSLENTKLVKLNSIYNVQGDYQQPLRQNFQLLEPYDNEQDYYNSTMQYYDQEYLSLNRPHTRQPALIHMLPKKFVPHGIQYPSHSVTYSMNNGNLIAYGRISEKDKVKNEYMGPVPRKLQTSLGIQSKSLHSSSDIQTILRRTRQEIMGNSGNFRQSKMEYGFKPPMVPSVQYDEQTATKVE</sequence>
<feature type="chain" id="PRO_5012381380" evidence="2">
    <location>
        <begin position="19"/>
        <end position="951"/>
    </location>
</feature>
<name>A0A2A3ENG7_APICC</name>
<evidence type="ECO:0000313" key="3">
    <source>
        <dbReference type="EMBL" id="PBC33305.1"/>
    </source>
</evidence>
<dbReference type="OrthoDB" id="371494at2759"/>
<dbReference type="Proteomes" id="UP000242457">
    <property type="component" value="Unassembled WGS sequence"/>
</dbReference>
<feature type="signal peptide" evidence="2">
    <location>
        <begin position="1"/>
        <end position="18"/>
    </location>
</feature>
<evidence type="ECO:0000256" key="1">
    <source>
        <dbReference type="SAM" id="MobiDB-lite"/>
    </source>
</evidence>
<evidence type="ECO:0000313" key="4">
    <source>
        <dbReference type="Proteomes" id="UP000242457"/>
    </source>
</evidence>
<keyword evidence="4" id="KW-1185">Reference proteome</keyword>
<dbReference type="EMBL" id="KZ288204">
    <property type="protein sequence ID" value="PBC33305.1"/>
    <property type="molecule type" value="Genomic_DNA"/>
</dbReference>
<feature type="compositionally biased region" description="Basic residues" evidence="1">
    <location>
        <begin position="227"/>
        <end position="237"/>
    </location>
</feature>
<dbReference type="STRING" id="94128.A0A2A3ENG7"/>